<feature type="domain" description="TerD" evidence="2">
    <location>
        <begin position="5"/>
        <end position="171"/>
    </location>
</feature>
<dbReference type="PANTHER" id="PTHR32097">
    <property type="entry name" value="CAMP-BINDING PROTEIN 1-RELATED"/>
    <property type="match status" value="1"/>
</dbReference>
<dbReference type="EMBL" id="JBIMSO010000038">
    <property type="protein sequence ID" value="MFH5208201.1"/>
    <property type="molecule type" value="Genomic_DNA"/>
</dbReference>
<dbReference type="Pfam" id="PF02342">
    <property type="entry name" value="TerD"/>
    <property type="match status" value="1"/>
</dbReference>
<evidence type="ECO:0000313" key="3">
    <source>
        <dbReference type="EMBL" id="MFH5208201.1"/>
    </source>
</evidence>
<organism evidence="3 4">
    <name type="scientific">Antrihabitans spumae</name>
    <dbReference type="NCBI Taxonomy" id="3373370"/>
    <lineage>
        <taxon>Bacteria</taxon>
        <taxon>Bacillati</taxon>
        <taxon>Actinomycetota</taxon>
        <taxon>Actinomycetes</taxon>
        <taxon>Mycobacteriales</taxon>
        <taxon>Nocardiaceae</taxon>
        <taxon>Antrihabitans</taxon>
    </lineage>
</organism>
<comment type="caution">
    <text evidence="3">The sequence shown here is derived from an EMBL/GenBank/DDBJ whole genome shotgun (WGS) entry which is preliminary data.</text>
</comment>
<name>A0ABW7JM70_9NOCA</name>
<dbReference type="InterPro" id="IPR051324">
    <property type="entry name" value="Stress/Tellurium_Resist"/>
</dbReference>
<sequence length="670" mass="71558">MPSSMLAKGQNVVLPDDVSSLDVLITWADADLDLDASALLLGADDRVRGDADFVFYNQTESADASVRYLGKSTTEEGQQERLSIDLAAIPDDVTKVVIAGSSGERALGECGKLALQVQDGTGAVLGEFLTADATSERAFVFGEIYRRSGAWKLRAVGQGWASGLAGLAQDYGVDVDDADSADVAEEVVVAQVMAGHTQVTDADGADVEVGLVKVERPKRGVRTKKPVPKKVAVPELTLAGGEGWTPARLFSISGVGTGEEQEKRATSSLLATMQAVRPFARAICARAGAPAGPFEGYLEVPFVKGEGKVIPDGVFRVARAGHTWTALLEVKTGSGKLHKEQLENYLDVAKRLKYEVVLSISNDIPASVGEVPVQVNRQKLTKVALRHISWSEVIHEARMTLAHGAITDPLQGWILSELIRYLTHPKSGATEFVDMGRHWVAVRDSVSAGTLRAGDAKATSVATAWLALSRHLAMRFTAALGVVVKHQLPRKLANDPESRNQYVVERLATSGLLEATLRIPDTAGDLVVEADLRTNKVQSRSRVVAPTEGTPLRRVTWLLRQLKDAPADLLVEAVFTDASQVSCEKLSTVRDDAKSLIVGRQGDITSFTLTSVVPMGSRRSGSAAGFIASVTEGVDKFYASVLQPLKPWVPAAPELIAQSDSLTSDVSDSA</sequence>
<accession>A0ABW7JM70</accession>
<protein>
    <submittedName>
        <fullName evidence="3">TerD family protein</fullName>
    </submittedName>
</protein>
<comment type="similarity">
    <text evidence="1">Belongs to the CAPAB/TerDEXZ family.</text>
</comment>
<dbReference type="InterPro" id="IPR003325">
    <property type="entry name" value="TerD"/>
</dbReference>
<dbReference type="Gene3D" id="2.60.60.30">
    <property type="entry name" value="sav2460 like domains"/>
    <property type="match status" value="1"/>
</dbReference>
<evidence type="ECO:0000256" key="1">
    <source>
        <dbReference type="ARBA" id="ARBA00008775"/>
    </source>
</evidence>
<evidence type="ECO:0000313" key="4">
    <source>
        <dbReference type="Proteomes" id="UP001609175"/>
    </source>
</evidence>
<dbReference type="PANTHER" id="PTHR32097:SF4">
    <property type="entry name" value="GENERAL STRESS PROTEIN 16U"/>
    <property type="match status" value="1"/>
</dbReference>
<dbReference type="CDD" id="cd06974">
    <property type="entry name" value="TerD_like"/>
    <property type="match status" value="1"/>
</dbReference>
<dbReference type="Proteomes" id="UP001609175">
    <property type="component" value="Unassembled WGS sequence"/>
</dbReference>
<proteinExistence type="inferred from homology"/>
<evidence type="ECO:0000259" key="2">
    <source>
        <dbReference type="Pfam" id="PF02342"/>
    </source>
</evidence>
<reference evidence="3 4" key="1">
    <citation type="submission" date="2024-10" db="EMBL/GenBank/DDBJ databases">
        <authorList>
            <person name="Riesco R."/>
        </authorList>
    </citation>
    <scope>NUCLEOTIDE SEQUENCE [LARGE SCALE GENOMIC DNA]</scope>
    <source>
        <strain evidence="3 4">NCIMB 15449</strain>
    </source>
</reference>
<dbReference type="RefSeq" id="WP_395113650.1">
    <property type="nucleotide sequence ID" value="NZ_JBIMSO010000038.1"/>
</dbReference>
<gene>
    <name evidence="3" type="ORF">ACHIPZ_08265</name>
</gene>